<dbReference type="Proteomes" id="UP000183203">
    <property type="component" value="Unassembled WGS sequence"/>
</dbReference>
<gene>
    <name evidence="1" type="ORF">SAMN05216418_3262</name>
</gene>
<reference evidence="1 2" key="1">
    <citation type="submission" date="2016-09" db="EMBL/GenBank/DDBJ databases">
        <authorList>
            <person name="Capua I."/>
            <person name="De Benedictis P."/>
            <person name="Joannis T."/>
            <person name="Lombin L.H."/>
            <person name="Cattoli G."/>
        </authorList>
    </citation>
    <scope>NUCLEOTIDE SEQUENCE [LARGE SCALE GENOMIC DNA]</scope>
    <source>
        <strain evidence="1 2">NIO-1002</strain>
    </source>
</reference>
<accession>A0A1G6QEE7</accession>
<evidence type="ECO:0000313" key="1">
    <source>
        <dbReference type="EMBL" id="SDC90551.1"/>
    </source>
</evidence>
<dbReference type="STRING" id="993073.AS029_14880"/>
<dbReference type="OrthoDB" id="5073305at2"/>
<proteinExistence type="predicted"/>
<dbReference type="AlphaFoldDB" id="A0A1G6QEE7"/>
<evidence type="ECO:0000313" key="2">
    <source>
        <dbReference type="Proteomes" id="UP000183203"/>
    </source>
</evidence>
<protein>
    <submittedName>
        <fullName evidence="1">Uncharacterized protein</fullName>
    </submittedName>
</protein>
<dbReference type="RefSeq" id="WP_058233377.1">
    <property type="nucleotide sequence ID" value="NZ_FMYG01000008.1"/>
</dbReference>
<name>A0A1G6QEE7_9MICO</name>
<sequence>MTERRFGRKARVPRPGYALVSVSARDANGFVHHYDEIEAPLGSLRESLAILHLHSSETDAAHRGEEAASS</sequence>
<dbReference type="EMBL" id="FMYG01000008">
    <property type="protein sequence ID" value="SDC90551.1"/>
    <property type="molecule type" value="Genomic_DNA"/>
</dbReference>
<organism evidence="1 2">
    <name type="scientific">Microbacterium enclense</name>
    <dbReference type="NCBI Taxonomy" id="993073"/>
    <lineage>
        <taxon>Bacteria</taxon>
        <taxon>Bacillati</taxon>
        <taxon>Actinomycetota</taxon>
        <taxon>Actinomycetes</taxon>
        <taxon>Micrococcales</taxon>
        <taxon>Microbacteriaceae</taxon>
        <taxon>Microbacterium</taxon>
    </lineage>
</organism>